<keyword evidence="1" id="KW-0175">Coiled coil</keyword>
<evidence type="ECO:0000256" key="1">
    <source>
        <dbReference type="SAM" id="Coils"/>
    </source>
</evidence>
<evidence type="ECO:0000313" key="3">
    <source>
        <dbReference type="EMBL" id="KAK0743909.1"/>
    </source>
</evidence>
<organism evidence="3 4">
    <name type="scientific">Schizothecium vesticola</name>
    <dbReference type="NCBI Taxonomy" id="314040"/>
    <lineage>
        <taxon>Eukaryota</taxon>
        <taxon>Fungi</taxon>
        <taxon>Dikarya</taxon>
        <taxon>Ascomycota</taxon>
        <taxon>Pezizomycotina</taxon>
        <taxon>Sordariomycetes</taxon>
        <taxon>Sordariomycetidae</taxon>
        <taxon>Sordariales</taxon>
        <taxon>Schizotheciaceae</taxon>
        <taxon>Schizothecium</taxon>
    </lineage>
</organism>
<gene>
    <name evidence="3" type="ORF">B0T18DRAFT_328666</name>
</gene>
<sequence>MEDAPPIRPPVPSHLAEHEDDENGYQKGYVRGTDYSLPYYSRWSRMHEAEIYEDLLRHVNCGYLSTRGVPPTLLALKQHAQSLCILIHALNPTLEAGEIVLGDPSQLPPTHHNVDVAPVDDPLAFKHQLNDAFDFLNDLSQPYTNDDPNHNKPLTGLVNEVRSRHEAYGTAYHCPLDEHTPRGATEKQRPYANHQSLLRHANALLERLDHETSSTGGLLSLLPTSSEADALELSDARNSLLGQWLLFTQHLVARGHELELQLANALDALASEALVPQHYVGTLGADALAGGNAIAFPQDRFVLANAGDDVFDHLHAILDKQEALIQAKAAVWAKQGVIGKRIYQRHRGGEEHARGLVPVTIPTRYYRLAGQGRNTIFVVPAWDNHPGVAGTREAEDKPQIVACVQPRYPPRVSELEKKYDERIGRAVALEAEVRAMRAEQARRHDETSVLEEENRQLAETRDALLLAVGKSKRVLAEEVQRERARAVDAEGERERVKEERDAVVRERDQLELQLSAAMREAAQGRVSSGKGKGKGKAV</sequence>
<proteinExistence type="predicted"/>
<feature type="coiled-coil region" evidence="1">
    <location>
        <begin position="472"/>
        <end position="520"/>
    </location>
</feature>
<reference evidence="3" key="1">
    <citation type="submission" date="2023-06" db="EMBL/GenBank/DDBJ databases">
        <title>Genome-scale phylogeny and comparative genomics of the fungal order Sordariales.</title>
        <authorList>
            <consortium name="Lawrence Berkeley National Laboratory"/>
            <person name="Hensen N."/>
            <person name="Bonometti L."/>
            <person name="Westerberg I."/>
            <person name="Brannstrom I.O."/>
            <person name="Guillou S."/>
            <person name="Cros-Aarteil S."/>
            <person name="Calhoun S."/>
            <person name="Haridas S."/>
            <person name="Kuo A."/>
            <person name="Mondo S."/>
            <person name="Pangilinan J."/>
            <person name="Riley R."/>
            <person name="LaButti K."/>
            <person name="Andreopoulos B."/>
            <person name="Lipzen A."/>
            <person name="Chen C."/>
            <person name="Yanf M."/>
            <person name="Daum C."/>
            <person name="Ng V."/>
            <person name="Clum A."/>
            <person name="Steindorff A."/>
            <person name="Ohm R."/>
            <person name="Martin F."/>
            <person name="Silar P."/>
            <person name="Natvig D."/>
            <person name="Lalanne C."/>
            <person name="Gautier V."/>
            <person name="Ament-velasquez S.L."/>
            <person name="Kruys A."/>
            <person name="Hutchinson M.I."/>
            <person name="Powell A.J."/>
            <person name="Barry K."/>
            <person name="Miller A.N."/>
            <person name="Grigoriev I.V."/>
            <person name="Debuchy R."/>
            <person name="Gladieux P."/>
            <person name="Thoren M.H."/>
            <person name="Johannesson H."/>
        </authorList>
    </citation>
    <scope>NUCLEOTIDE SEQUENCE</scope>
    <source>
        <strain evidence="3">SMH3187-1</strain>
    </source>
</reference>
<protein>
    <submittedName>
        <fullName evidence="3">Uncharacterized protein</fullName>
    </submittedName>
</protein>
<dbReference type="EMBL" id="JAUKUD010000005">
    <property type="protein sequence ID" value="KAK0743909.1"/>
    <property type="molecule type" value="Genomic_DNA"/>
</dbReference>
<feature type="compositionally biased region" description="Pro residues" evidence="2">
    <location>
        <begin position="1"/>
        <end position="12"/>
    </location>
</feature>
<accession>A0AA40K2V6</accession>
<comment type="caution">
    <text evidence="3">The sequence shown here is derived from an EMBL/GenBank/DDBJ whole genome shotgun (WGS) entry which is preliminary data.</text>
</comment>
<evidence type="ECO:0000256" key="2">
    <source>
        <dbReference type="SAM" id="MobiDB-lite"/>
    </source>
</evidence>
<evidence type="ECO:0000313" key="4">
    <source>
        <dbReference type="Proteomes" id="UP001172155"/>
    </source>
</evidence>
<feature type="region of interest" description="Disordered" evidence="2">
    <location>
        <begin position="1"/>
        <end position="27"/>
    </location>
</feature>
<keyword evidence="4" id="KW-1185">Reference proteome</keyword>
<dbReference type="Proteomes" id="UP001172155">
    <property type="component" value="Unassembled WGS sequence"/>
</dbReference>
<name>A0AA40K2V6_9PEZI</name>
<dbReference type="AlphaFoldDB" id="A0AA40K2V6"/>